<dbReference type="Pfam" id="PF14759">
    <property type="entry name" value="Reductase_C"/>
    <property type="match status" value="1"/>
</dbReference>
<dbReference type="InterPro" id="IPR050446">
    <property type="entry name" value="FAD-oxidoreductase/Apoptosis"/>
</dbReference>
<evidence type="ECO:0000259" key="6">
    <source>
        <dbReference type="Pfam" id="PF14759"/>
    </source>
</evidence>
<evidence type="ECO:0000256" key="3">
    <source>
        <dbReference type="ARBA" id="ARBA00022827"/>
    </source>
</evidence>
<dbReference type="SUPFAM" id="SSF55424">
    <property type="entry name" value="FAD/NAD-linked reductases, dimerisation (C-terminal) domain"/>
    <property type="match status" value="1"/>
</dbReference>
<dbReference type="InterPro" id="IPR036188">
    <property type="entry name" value="FAD/NAD-bd_sf"/>
</dbReference>
<dbReference type="InterPro" id="IPR028202">
    <property type="entry name" value="Reductase_C"/>
</dbReference>
<dbReference type="SUPFAM" id="SSF51905">
    <property type="entry name" value="FAD/NAD(P)-binding domain"/>
    <property type="match status" value="2"/>
</dbReference>
<dbReference type="PRINTS" id="PR00411">
    <property type="entry name" value="PNDRDTASEI"/>
</dbReference>
<keyword evidence="4" id="KW-0560">Oxidoreductase</keyword>
<dbReference type="InterPro" id="IPR016156">
    <property type="entry name" value="FAD/NAD-linked_Rdtase_dimer_sf"/>
</dbReference>
<feature type="domain" description="FAD/NAD(P)-binding" evidence="5">
    <location>
        <begin position="8"/>
        <end position="304"/>
    </location>
</feature>
<keyword evidence="2" id="KW-0285">Flavoprotein</keyword>
<protein>
    <submittedName>
        <fullName evidence="7">FAD-dependent oxidoreductase</fullName>
    </submittedName>
</protein>
<dbReference type="PANTHER" id="PTHR43557">
    <property type="entry name" value="APOPTOSIS-INDUCING FACTOR 1"/>
    <property type="match status" value="1"/>
</dbReference>
<gene>
    <name evidence="7" type="ORF">IG616_04045</name>
</gene>
<dbReference type="Gene3D" id="3.50.50.60">
    <property type="entry name" value="FAD/NAD(P)-binding domain"/>
    <property type="match status" value="2"/>
</dbReference>
<evidence type="ECO:0000313" key="7">
    <source>
        <dbReference type="EMBL" id="MBD8890705.1"/>
    </source>
</evidence>
<keyword evidence="8" id="KW-1185">Reference proteome</keyword>
<organism evidence="7 8">
    <name type="scientific">Roseibium litorale</name>
    <dbReference type="NCBI Taxonomy" id="2803841"/>
    <lineage>
        <taxon>Bacteria</taxon>
        <taxon>Pseudomonadati</taxon>
        <taxon>Pseudomonadota</taxon>
        <taxon>Alphaproteobacteria</taxon>
        <taxon>Hyphomicrobiales</taxon>
        <taxon>Stappiaceae</taxon>
        <taxon>Roseibium</taxon>
    </lineage>
</organism>
<feature type="domain" description="Reductase C-terminal" evidence="6">
    <location>
        <begin position="323"/>
        <end position="406"/>
    </location>
</feature>
<evidence type="ECO:0000256" key="2">
    <source>
        <dbReference type="ARBA" id="ARBA00022630"/>
    </source>
</evidence>
<evidence type="ECO:0000256" key="1">
    <source>
        <dbReference type="ARBA" id="ARBA00001974"/>
    </source>
</evidence>
<evidence type="ECO:0000313" key="8">
    <source>
        <dbReference type="Proteomes" id="UP000632063"/>
    </source>
</evidence>
<dbReference type="Proteomes" id="UP000632063">
    <property type="component" value="Unassembled WGS sequence"/>
</dbReference>
<dbReference type="PANTHER" id="PTHR43557:SF2">
    <property type="entry name" value="RIESKE DOMAIN-CONTAINING PROTEIN-RELATED"/>
    <property type="match status" value="1"/>
</dbReference>
<comment type="cofactor">
    <cofactor evidence="1">
        <name>FAD</name>
        <dbReference type="ChEBI" id="CHEBI:57692"/>
    </cofactor>
</comment>
<dbReference type="RefSeq" id="WP_192146740.1">
    <property type="nucleotide sequence ID" value="NZ_JACYXI010000002.1"/>
</dbReference>
<sequence length="412" mass="43459">MTETTSPVVVIGAGQAGLSFCAKLRSLGHEGPITLIGEEATAPYQRPPLSKAYALGEMDRDRLLLRPLEFYEKNGITLKTRVKATAIDRTAKTVALSDGSSLPYGVLAIATGSIPRRLPDAIGGNLEGVLTIRDLEDADRFASLLKTAKSCAIIGGGYIGLEAAAVASKLGLSVTLIEAAERILQRVAASETSSYFRALHDSHGVRILEGARLARLTGEHGKVTGVELEDGSMVEAGFVITGIGVHPADTLAGDAGLEIDNGIAVNASGQTSDPSIYSFGDCASFPYQGGRIRLESVGNAIAQAEAAATAVMGSEAPYAAKPWFWSDQYDVKLQIAGLNTGYDRVVTRPVDGKSVSFWYFKGNRLIAVDSMNDPRAYMVGKRMIESGKSPDPAQIADPAQDLKTLATIDTPA</sequence>
<accession>A0ABR9CIP4</accession>
<comment type="caution">
    <text evidence="7">The sequence shown here is derived from an EMBL/GenBank/DDBJ whole genome shotgun (WGS) entry which is preliminary data.</text>
</comment>
<dbReference type="PRINTS" id="PR00368">
    <property type="entry name" value="FADPNR"/>
</dbReference>
<name>A0ABR9CIP4_9HYPH</name>
<evidence type="ECO:0000259" key="5">
    <source>
        <dbReference type="Pfam" id="PF07992"/>
    </source>
</evidence>
<reference evidence="7 8" key="2">
    <citation type="journal article" date="2021" name="Int. J. Syst. Evol. Microbiol.">
        <title>Roseibium litorale sp. nov., isolated from a tidal flat sediment and proposal for the reclassification of Labrenzia polysiphoniae as Roseibium polysiphoniae comb. nov.</title>
        <authorList>
            <person name="Liu Y."/>
            <person name="Pei T."/>
            <person name="Du J."/>
            <person name="Chao M."/>
            <person name="Deng M.R."/>
            <person name="Zhu H."/>
        </authorList>
    </citation>
    <scope>NUCLEOTIDE SEQUENCE [LARGE SCALE GENOMIC DNA]</scope>
    <source>
        <strain evidence="7 8">4C16A</strain>
    </source>
</reference>
<reference evidence="8" key="1">
    <citation type="submission" date="2020-09" db="EMBL/GenBank/DDBJ databases">
        <title>The genome sequence of strain Labrenzia suaedae 4C16A.</title>
        <authorList>
            <person name="Liu Y."/>
        </authorList>
    </citation>
    <scope>NUCLEOTIDE SEQUENCE [LARGE SCALE GENOMIC DNA]</scope>
    <source>
        <strain evidence="8">4C16A</strain>
    </source>
</reference>
<evidence type="ECO:0000256" key="4">
    <source>
        <dbReference type="ARBA" id="ARBA00023002"/>
    </source>
</evidence>
<dbReference type="Pfam" id="PF07992">
    <property type="entry name" value="Pyr_redox_2"/>
    <property type="match status" value="1"/>
</dbReference>
<dbReference type="EMBL" id="JACYXI010000002">
    <property type="protein sequence ID" value="MBD8890705.1"/>
    <property type="molecule type" value="Genomic_DNA"/>
</dbReference>
<dbReference type="Gene3D" id="3.30.390.30">
    <property type="match status" value="1"/>
</dbReference>
<dbReference type="InterPro" id="IPR023753">
    <property type="entry name" value="FAD/NAD-binding_dom"/>
</dbReference>
<proteinExistence type="predicted"/>
<keyword evidence="3" id="KW-0274">FAD</keyword>